<dbReference type="Gene3D" id="3.30.70.330">
    <property type="match status" value="3"/>
</dbReference>
<evidence type="ECO:0000256" key="8">
    <source>
        <dbReference type="RuleBase" id="RU364135"/>
    </source>
</evidence>
<comment type="caution">
    <text evidence="11">The sequence shown here is derived from an EMBL/GenBank/DDBJ whole genome shotgun (WGS) entry which is preliminary data.</text>
</comment>
<dbReference type="Pfam" id="PF00076">
    <property type="entry name" value="RRM_1"/>
    <property type="match status" value="2"/>
</dbReference>
<keyword evidence="6 8" id="KW-0539">Nucleus</keyword>
<feature type="region of interest" description="Disordered" evidence="9">
    <location>
        <begin position="76"/>
        <end position="129"/>
    </location>
</feature>
<dbReference type="SMART" id="SM00360">
    <property type="entry name" value="RRM"/>
    <property type="match status" value="3"/>
</dbReference>
<keyword evidence="3" id="KW-0677">Repeat</keyword>
<comment type="function">
    <text evidence="8">Necessary for the splicing of pre-mRNA.</text>
</comment>
<protein>
    <recommendedName>
        <fullName evidence="8">Splicing factor U2AF subunit</fullName>
    </recommendedName>
    <alternativeName>
        <fullName evidence="8">U2 snRNP auxiliary factor large subunit</fullName>
    </alternativeName>
</protein>
<dbReference type="InterPro" id="IPR000504">
    <property type="entry name" value="RRM_dom"/>
</dbReference>
<evidence type="ECO:0000256" key="2">
    <source>
        <dbReference type="ARBA" id="ARBA00022664"/>
    </source>
</evidence>
<feature type="compositionally biased region" description="Basic and acidic residues" evidence="9">
    <location>
        <begin position="78"/>
        <end position="95"/>
    </location>
</feature>
<evidence type="ECO:0000313" key="12">
    <source>
        <dbReference type="Proteomes" id="UP001527925"/>
    </source>
</evidence>
<dbReference type="SUPFAM" id="SSF54928">
    <property type="entry name" value="RNA-binding domain, RBD"/>
    <property type="match status" value="2"/>
</dbReference>
<evidence type="ECO:0000256" key="3">
    <source>
        <dbReference type="ARBA" id="ARBA00022737"/>
    </source>
</evidence>
<keyword evidence="5 8" id="KW-0508">mRNA splicing</keyword>
<accession>A0ABR4MW72</accession>
<feature type="domain" description="RRM" evidence="10">
    <location>
        <begin position="264"/>
        <end position="342"/>
    </location>
</feature>
<comment type="subcellular location">
    <subcellularLocation>
        <location evidence="1 8">Nucleus</location>
    </subcellularLocation>
</comment>
<name>A0ABR4MW72_9FUNG</name>
<keyword evidence="4 7" id="KW-0694">RNA-binding</keyword>
<evidence type="ECO:0000256" key="7">
    <source>
        <dbReference type="PROSITE-ProRule" id="PRU00176"/>
    </source>
</evidence>
<dbReference type="PROSITE" id="PS50102">
    <property type="entry name" value="RRM"/>
    <property type="match status" value="3"/>
</dbReference>
<evidence type="ECO:0000256" key="1">
    <source>
        <dbReference type="ARBA" id="ARBA00004123"/>
    </source>
</evidence>
<evidence type="ECO:0000256" key="5">
    <source>
        <dbReference type="ARBA" id="ARBA00023187"/>
    </source>
</evidence>
<proteinExistence type="inferred from homology"/>
<dbReference type="InterPro" id="IPR012677">
    <property type="entry name" value="Nucleotide-bd_a/b_plait_sf"/>
</dbReference>
<evidence type="ECO:0000313" key="11">
    <source>
        <dbReference type="EMBL" id="KAL2911522.1"/>
    </source>
</evidence>
<organism evidence="11 12">
    <name type="scientific">Polyrhizophydium stewartii</name>
    <dbReference type="NCBI Taxonomy" id="2732419"/>
    <lineage>
        <taxon>Eukaryota</taxon>
        <taxon>Fungi</taxon>
        <taxon>Fungi incertae sedis</taxon>
        <taxon>Chytridiomycota</taxon>
        <taxon>Chytridiomycota incertae sedis</taxon>
        <taxon>Chytridiomycetes</taxon>
        <taxon>Rhizophydiales</taxon>
        <taxon>Rhizophydiales incertae sedis</taxon>
        <taxon>Polyrhizophydium</taxon>
    </lineage>
</organism>
<sequence length="469" mass="50465">MDATADAHAYGPPSAAAADAVGDSASLRYALDHDAAGSAASGDLPHGQFQLPSHMVKSGAAIAQERNAISMAMAHSNNGRDAHDARDARDSRDPYSRPPDTQSRGSRDSDRPMPAVGGMGGVPFPGRGPPSTLRQYKRLYCGNVPPDCTEERLLNFISRAYERLGVPKEPGNVAINAYINPERGYGFVEFRSPEEAANALQLDNTSFDGFFLRIRRPKDFVPDPSLGVPDMPQSLPAGQRAAGPPGVMPPAGGVAQTSISDSPHKLFIGAIPTYLREDQIQDLLKTFGQLKSFSLIRDSQTGFSKGFAFCEFVDPSVIDAVCQALNGMEIGDKKLIVQRAAASQRPAAGAVGLMPNDILSAANRDPTRTTSVLLLLNMVTAEDLTPQEEYDEIVAEVKEECSKYGTVVEVVIPRPIEGHSVPGVGKVFVRFDEAQYASAAQRALAGRTFSERVVIATFYSEESFEKKEY</sequence>
<dbReference type="InterPro" id="IPR035979">
    <property type="entry name" value="RBD_domain_sf"/>
</dbReference>
<dbReference type="CDD" id="cd12232">
    <property type="entry name" value="RRM3_U2AF65"/>
    <property type="match status" value="1"/>
</dbReference>
<dbReference type="NCBIfam" id="TIGR01642">
    <property type="entry name" value="U2AF_lg"/>
    <property type="match status" value="1"/>
</dbReference>
<keyword evidence="2 8" id="KW-0507">mRNA processing</keyword>
<dbReference type="Proteomes" id="UP001527925">
    <property type="component" value="Unassembled WGS sequence"/>
</dbReference>
<feature type="domain" description="RRM" evidence="10">
    <location>
        <begin position="137"/>
        <end position="219"/>
    </location>
</feature>
<evidence type="ECO:0000256" key="4">
    <source>
        <dbReference type="ARBA" id="ARBA00022884"/>
    </source>
</evidence>
<dbReference type="CDD" id="cd12231">
    <property type="entry name" value="RRM2_U2AF65"/>
    <property type="match status" value="1"/>
</dbReference>
<dbReference type="InterPro" id="IPR003954">
    <property type="entry name" value="RRM_euk-type"/>
</dbReference>
<feature type="domain" description="RRM" evidence="10">
    <location>
        <begin position="371"/>
        <end position="461"/>
    </location>
</feature>
<evidence type="ECO:0000256" key="6">
    <source>
        <dbReference type="ARBA" id="ARBA00023242"/>
    </source>
</evidence>
<reference evidence="11 12" key="1">
    <citation type="submission" date="2023-09" db="EMBL/GenBank/DDBJ databases">
        <title>Pangenome analysis of Batrachochytrium dendrobatidis and related Chytrids.</title>
        <authorList>
            <person name="Yacoub M.N."/>
            <person name="Stajich J.E."/>
            <person name="James T.Y."/>
        </authorList>
    </citation>
    <scope>NUCLEOTIDE SEQUENCE [LARGE SCALE GENOMIC DNA]</scope>
    <source>
        <strain evidence="11 12">JEL0888</strain>
    </source>
</reference>
<dbReference type="InterPro" id="IPR006529">
    <property type="entry name" value="U2AF_lg"/>
</dbReference>
<dbReference type="EMBL" id="JADGIZ020000104">
    <property type="protein sequence ID" value="KAL2911522.1"/>
    <property type="molecule type" value="Genomic_DNA"/>
</dbReference>
<dbReference type="PANTHER" id="PTHR23139">
    <property type="entry name" value="RNA-BINDING PROTEIN"/>
    <property type="match status" value="1"/>
</dbReference>
<evidence type="ECO:0000256" key="9">
    <source>
        <dbReference type="SAM" id="MobiDB-lite"/>
    </source>
</evidence>
<comment type="similarity">
    <text evidence="8">Belongs to the splicing factor SR family.</text>
</comment>
<keyword evidence="12" id="KW-1185">Reference proteome</keyword>
<dbReference type="SMART" id="SM00361">
    <property type="entry name" value="RRM_1"/>
    <property type="match status" value="2"/>
</dbReference>
<gene>
    <name evidence="11" type="ORF">HK105_209011</name>
</gene>
<evidence type="ECO:0000259" key="10">
    <source>
        <dbReference type="PROSITE" id="PS50102"/>
    </source>
</evidence>